<evidence type="ECO:0000313" key="7">
    <source>
        <dbReference type="Proteomes" id="UP000008631"/>
    </source>
</evidence>
<feature type="domain" description="RNA polymerase sigma-70 region 2" evidence="5">
    <location>
        <begin position="24"/>
        <end position="93"/>
    </location>
</feature>
<evidence type="ECO:0000256" key="3">
    <source>
        <dbReference type="ARBA" id="ARBA00023163"/>
    </source>
</evidence>
<feature type="region of interest" description="Disordered" evidence="4">
    <location>
        <begin position="97"/>
        <end position="122"/>
    </location>
</feature>
<dbReference type="KEGG" id="ipa:Isop_1817"/>
<accession>E8R1I2</accession>
<sequence length="213" mass="24055">MADQTDLLLVEQLRAGNELAFEQLVDRYQGRLLAFARRKLHNANAADDVVQNTFVGFLVSLPNYDETRTALESYIFSIAAHKIQDYIRAEGRRPVKQFGSTDDGRPIDEVPGDFRPASSVMRSDERRDREERFLAETLGKLIRDWVAKREFTRLKCVELMLVNGRPNKEVAALLGLTEQAVASFKHQVKTKLTEEARKAGVAADHLLGEAEPT</sequence>
<dbReference type="InterPro" id="IPR013325">
    <property type="entry name" value="RNA_pol_sigma_r2"/>
</dbReference>
<dbReference type="OrthoDB" id="257668at2"/>
<dbReference type="PANTHER" id="PTHR43133:SF62">
    <property type="entry name" value="RNA POLYMERASE SIGMA FACTOR SIGZ"/>
    <property type="match status" value="1"/>
</dbReference>
<dbReference type="eggNOG" id="COG1595">
    <property type="taxonomic scope" value="Bacteria"/>
</dbReference>
<dbReference type="RefSeq" id="WP_013564687.1">
    <property type="nucleotide sequence ID" value="NC_014962.1"/>
</dbReference>
<name>E8R1I2_ISOPI</name>
<evidence type="ECO:0000313" key="6">
    <source>
        <dbReference type="EMBL" id="ADV62399.1"/>
    </source>
</evidence>
<keyword evidence="2" id="KW-0731">Sigma factor</keyword>
<reference key="1">
    <citation type="submission" date="2010-11" db="EMBL/GenBank/DDBJ databases">
        <title>The complete sequence of chromosome of Isophaera pallida ATCC 43644.</title>
        <authorList>
            <consortium name="US DOE Joint Genome Institute (JGI-PGF)"/>
            <person name="Lucas S."/>
            <person name="Copeland A."/>
            <person name="Lapidus A."/>
            <person name="Bruce D."/>
            <person name="Goodwin L."/>
            <person name="Pitluck S."/>
            <person name="Kyrpides N."/>
            <person name="Mavromatis K."/>
            <person name="Pagani I."/>
            <person name="Ivanova N."/>
            <person name="Saunders E."/>
            <person name="Brettin T."/>
            <person name="Detter J.C."/>
            <person name="Han C."/>
            <person name="Tapia R."/>
            <person name="Land M."/>
            <person name="Hauser L."/>
            <person name="Markowitz V."/>
            <person name="Cheng J.-F."/>
            <person name="Hugenholtz P."/>
            <person name="Woyke T."/>
            <person name="Wu D."/>
            <person name="Eisen J.A."/>
        </authorList>
    </citation>
    <scope>NUCLEOTIDE SEQUENCE</scope>
    <source>
        <strain>ATCC 43644</strain>
    </source>
</reference>
<keyword evidence="7" id="KW-1185">Reference proteome</keyword>
<dbReference type="InterPro" id="IPR014284">
    <property type="entry name" value="RNA_pol_sigma-70_dom"/>
</dbReference>
<dbReference type="InterPro" id="IPR007627">
    <property type="entry name" value="RNA_pol_sigma70_r2"/>
</dbReference>
<dbReference type="Gene3D" id="1.10.1740.10">
    <property type="match status" value="1"/>
</dbReference>
<reference evidence="6 7" key="2">
    <citation type="journal article" date="2011" name="Stand. Genomic Sci.">
        <title>Complete genome sequence of Isosphaera pallida type strain (IS1B).</title>
        <authorList>
            <consortium name="US DOE Joint Genome Institute (JGI-PGF)"/>
            <person name="Goker M."/>
            <person name="Cleland D."/>
            <person name="Saunders E."/>
            <person name="Lapidus A."/>
            <person name="Nolan M."/>
            <person name="Lucas S."/>
            <person name="Hammon N."/>
            <person name="Deshpande S."/>
            <person name="Cheng J.F."/>
            <person name="Tapia R."/>
            <person name="Han C."/>
            <person name="Goodwin L."/>
            <person name="Pitluck S."/>
            <person name="Liolios K."/>
            <person name="Pagani I."/>
            <person name="Ivanova N."/>
            <person name="Mavromatis K."/>
            <person name="Pati A."/>
            <person name="Chen A."/>
            <person name="Palaniappan K."/>
            <person name="Land M."/>
            <person name="Hauser L."/>
            <person name="Chang Y.J."/>
            <person name="Jeffries C.D."/>
            <person name="Detter J.C."/>
            <person name="Beck B."/>
            <person name="Woyke T."/>
            <person name="Bristow J."/>
            <person name="Eisen J.A."/>
            <person name="Markowitz V."/>
            <person name="Hugenholtz P."/>
            <person name="Kyrpides N.C."/>
            <person name="Klenk H.P."/>
        </authorList>
    </citation>
    <scope>NUCLEOTIDE SEQUENCE [LARGE SCALE GENOMIC DNA]</scope>
    <source>
        <strain evidence="7">ATCC 43644 / DSM 9630 / IS1B</strain>
    </source>
</reference>
<dbReference type="GO" id="GO:0016987">
    <property type="term" value="F:sigma factor activity"/>
    <property type="evidence" value="ECO:0007669"/>
    <property type="project" value="UniProtKB-KW"/>
</dbReference>
<organism evidence="6 7">
    <name type="scientific">Isosphaera pallida (strain ATCC 43644 / DSM 9630 / IS1B)</name>
    <dbReference type="NCBI Taxonomy" id="575540"/>
    <lineage>
        <taxon>Bacteria</taxon>
        <taxon>Pseudomonadati</taxon>
        <taxon>Planctomycetota</taxon>
        <taxon>Planctomycetia</taxon>
        <taxon>Isosphaerales</taxon>
        <taxon>Isosphaeraceae</taxon>
        <taxon>Isosphaera</taxon>
    </lineage>
</organism>
<evidence type="ECO:0000259" key="5">
    <source>
        <dbReference type="Pfam" id="PF04542"/>
    </source>
</evidence>
<dbReference type="STRING" id="575540.Isop_1817"/>
<dbReference type="EMBL" id="CP002353">
    <property type="protein sequence ID" value="ADV62399.1"/>
    <property type="molecule type" value="Genomic_DNA"/>
</dbReference>
<dbReference type="Pfam" id="PF04542">
    <property type="entry name" value="Sigma70_r2"/>
    <property type="match status" value="1"/>
</dbReference>
<evidence type="ECO:0000256" key="4">
    <source>
        <dbReference type="SAM" id="MobiDB-lite"/>
    </source>
</evidence>
<dbReference type="NCBIfam" id="TIGR02937">
    <property type="entry name" value="sigma70-ECF"/>
    <property type="match status" value="1"/>
</dbReference>
<dbReference type="SUPFAM" id="SSF88946">
    <property type="entry name" value="Sigma2 domain of RNA polymerase sigma factors"/>
    <property type="match status" value="1"/>
</dbReference>
<dbReference type="PANTHER" id="PTHR43133">
    <property type="entry name" value="RNA POLYMERASE ECF-TYPE SIGMA FACTO"/>
    <property type="match status" value="1"/>
</dbReference>
<gene>
    <name evidence="6" type="ordered locus">Isop_1817</name>
</gene>
<dbReference type="GO" id="GO:0006352">
    <property type="term" value="P:DNA-templated transcription initiation"/>
    <property type="evidence" value="ECO:0007669"/>
    <property type="project" value="InterPro"/>
</dbReference>
<evidence type="ECO:0000256" key="1">
    <source>
        <dbReference type="ARBA" id="ARBA00023015"/>
    </source>
</evidence>
<dbReference type="InterPro" id="IPR039425">
    <property type="entry name" value="RNA_pol_sigma-70-like"/>
</dbReference>
<evidence type="ECO:0000256" key="2">
    <source>
        <dbReference type="ARBA" id="ARBA00023082"/>
    </source>
</evidence>
<keyword evidence="1" id="KW-0805">Transcription regulation</keyword>
<dbReference type="InParanoid" id="E8R1I2"/>
<proteinExistence type="predicted"/>
<dbReference type="AlphaFoldDB" id="E8R1I2"/>
<keyword evidence="3" id="KW-0804">Transcription</keyword>
<dbReference type="Proteomes" id="UP000008631">
    <property type="component" value="Chromosome"/>
</dbReference>
<dbReference type="HOGENOM" id="CLU_1314698_0_0_0"/>
<protein>
    <submittedName>
        <fullName evidence="6">RNA polymerase, sigma-24 subunit, ECF subfamily</fullName>
    </submittedName>
</protein>